<dbReference type="Proteomes" id="UP000183997">
    <property type="component" value="Unassembled WGS sequence"/>
</dbReference>
<gene>
    <name evidence="2" type="ORF">SAMN02745123_03486</name>
</gene>
<feature type="transmembrane region" description="Helical" evidence="1">
    <location>
        <begin position="46"/>
        <end position="64"/>
    </location>
</feature>
<evidence type="ECO:0000313" key="2">
    <source>
        <dbReference type="EMBL" id="SHK88965.1"/>
    </source>
</evidence>
<keyword evidence="1" id="KW-0812">Transmembrane</keyword>
<feature type="transmembrane region" description="Helical" evidence="1">
    <location>
        <begin position="129"/>
        <end position="148"/>
    </location>
</feature>
<sequence>MNKELLKLPLCTLAAGIILRTADYITVRLLIRGTTEWTLEMGTTAFYVRLFLSVSLFAGIGLLLRKRYSRITFIKSATLLMLYSVVIFAIEQVTQHFGSYSMIIYYLYIPVDMFTVITSFLARISDAGSINWLYAIPSLFAPYLFLLFSKKSASQN</sequence>
<dbReference type="OrthoDB" id="2085851at2"/>
<name>A0A1M6W660_9FIRM</name>
<keyword evidence="1" id="KW-0472">Membrane</keyword>
<evidence type="ECO:0000313" key="3">
    <source>
        <dbReference type="Proteomes" id="UP000183997"/>
    </source>
</evidence>
<keyword evidence="3" id="KW-1185">Reference proteome</keyword>
<keyword evidence="1" id="KW-1133">Transmembrane helix</keyword>
<proteinExistence type="predicted"/>
<feature type="transmembrane region" description="Helical" evidence="1">
    <location>
        <begin position="71"/>
        <end position="90"/>
    </location>
</feature>
<feature type="transmembrane region" description="Helical" evidence="1">
    <location>
        <begin position="102"/>
        <end position="122"/>
    </location>
</feature>
<dbReference type="AlphaFoldDB" id="A0A1M6W660"/>
<organism evidence="2 3">
    <name type="scientific">Desulforamulus aeronauticus DSM 10349</name>
    <dbReference type="NCBI Taxonomy" id="1121421"/>
    <lineage>
        <taxon>Bacteria</taxon>
        <taxon>Bacillati</taxon>
        <taxon>Bacillota</taxon>
        <taxon>Clostridia</taxon>
        <taxon>Eubacteriales</taxon>
        <taxon>Peptococcaceae</taxon>
        <taxon>Desulforamulus</taxon>
    </lineage>
</organism>
<evidence type="ECO:0000256" key="1">
    <source>
        <dbReference type="SAM" id="Phobius"/>
    </source>
</evidence>
<dbReference type="EMBL" id="FRAR01000028">
    <property type="protein sequence ID" value="SHK88965.1"/>
    <property type="molecule type" value="Genomic_DNA"/>
</dbReference>
<reference evidence="3" key="1">
    <citation type="submission" date="2016-11" db="EMBL/GenBank/DDBJ databases">
        <authorList>
            <person name="Varghese N."/>
            <person name="Submissions S."/>
        </authorList>
    </citation>
    <scope>NUCLEOTIDE SEQUENCE [LARGE SCALE GENOMIC DNA]</scope>
    <source>
        <strain evidence="3">DSM 10349</strain>
    </source>
</reference>
<accession>A0A1M6W660</accession>
<dbReference type="RefSeq" id="WP_072916930.1">
    <property type="nucleotide sequence ID" value="NZ_FRAR01000028.1"/>
</dbReference>
<protein>
    <submittedName>
        <fullName evidence="2">Uncharacterized protein</fullName>
    </submittedName>
</protein>